<comment type="caution">
    <text evidence="1">The sequence shown here is derived from an EMBL/GenBank/DDBJ whole genome shotgun (WGS) entry which is preliminary data.</text>
</comment>
<proteinExistence type="predicted"/>
<dbReference type="AlphaFoldDB" id="A0A4Y2C4M9"/>
<keyword evidence="2" id="KW-1185">Reference proteome</keyword>
<dbReference type="EMBL" id="BGPR01161999">
    <property type="protein sequence ID" value="GBL99308.1"/>
    <property type="molecule type" value="Genomic_DNA"/>
</dbReference>
<protein>
    <submittedName>
        <fullName evidence="1">Uncharacterized protein</fullName>
    </submittedName>
</protein>
<reference evidence="1 2" key="1">
    <citation type="journal article" date="2019" name="Sci. Rep.">
        <title>Orb-weaving spider Araneus ventricosus genome elucidates the spidroin gene catalogue.</title>
        <authorList>
            <person name="Kono N."/>
            <person name="Nakamura H."/>
            <person name="Ohtoshi R."/>
            <person name="Moran D.A.P."/>
            <person name="Shinohara A."/>
            <person name="Yoshida Y."/>
            <person name="Fujiwara M."/>
            <person name="Mori M."/>
            <person name="Tomita M."/>
            <person name="Arakawa K."/>
        </authorList>
    </citation>
    <scope>NUCLEOTIDE SEQUENCE [LARGE SCALE GENOMIC DNA]</scope>
</reference>
<dbReference type="Proteomes" id="UP000499080">
    <property type="component" value="Unassembled WGS sequence"/>
</dbReference>
<accession>A0A4Y2C4M9</accession>
<gene>
    <name evidence="1" type="ORF">AVEN_147564_1</name>
</gene>
<organism evidence="1 2">
    <name type="scientific">Araneus ventricosus</name>
    <name type="common">Orbweaver spider</name>
    <name type="synonym">Epeira ventricosa</name>
    <dbReference type="NCBI Taxonomy" id="182803"/>
    <lineage>
        <taxon>Eukaryota</taxon>
        <taxon>Metazoa</taxon>
        <taxon>Ecdysozoa</taxon>
        <taxon>Arthropoda</taxon>
        <taxon>Chelicerata</taxon>
        <taxon>Arachnida</taxon>
        <taxon>Araneae</taxon>
        <taxon>Araneomorphae</taxon>
        <taxon>Entelegynae</taxon>
        <taxon>Araneoidea</taxon>
        <taxon>Araneidae</taxon>
        <taxon>Araneus</taxon>
    </lineage>
</organism>
<name>A0A4Y2C4M9_ARAVE</name>
<sequence>MHVTNSQTDEFADFDETWCTCSSLADLKYYMGKYALTQFFRVEGDKVSKIHVTNRATNKLDDFDETRHTCSSLADLKYCKIQRTKSTTARDSQRKCQNGYRSIEYTYLVPIKQVSCNSSKTFSVRVSKLSVPSKNSIKRYYEQLRTESLSHSFNNFV</sequence>
<evidence type="ECO:0000313" key="2">
    <source>
        <dbReference type="Proteomes" id="UP000499080"/>
    </source>
</evidence>
<evidence type="ECO:0000313" key="1">
    <source>
        <dbReference type="EMBL" id="GBL99308.1"/>
    </source>
</evidence>